<reference evidence="2" key="1">
    <citation type="submission" date="2020-06" db="EMBL/GenBank/DDBJ databases">
        <title>Draft genome of Bugula neritina, a colonial animal packing powerful symbionts and potential medicines.</title>
        <authorList>
            <person name="Rayko M."/>
        </authorList>
    </citation>
    <scope>NUCLEOTIDE SEQUENCE [LARGE SCALE GENOMIC DNA]</scope>
    <source>
        <strain evidence="2">Kwan_BN1</strain>
    </source>
</reference>
<dbReference type="SUPFAM" id="SSF48403">
    <property type="entry name" value="Ankyrin repeat"/>
    <property type="match status" value="1"/>
</dbReference>
<comment type="caution">
    <text evidence="2">The sequence shown here is derived from an EMBL/GenBank/DDBJ whole genome shotgun (WGS) entry which is preliminary data.</text>
</comment>
<dbReference type="InterPro" id="IPR036770">
    <property type="entry name" value="Ankyrin_rpt-contain_sf"/>
</dbReference>
<proteinExistence type="predicted"/>
<gene>
    <name evidence="2" type="ORF">EB796_007451</name>
</gene>
<dbReference type="EMBL" id="VXIV02001122">
    <property type="protein sequence ID" value="KAF6034236.1"/>
    <property type="molecule type" value="Genomic_DNA"/>
</dbReference>
<accession>A0A7J7K9K9</accession>
<dbReference type="GO" id="GO:0004674">
    <property type="term" value="F:protein serine/threonine kinase activity"/>
    <property type="evidence" value="ECO:0007669"/>
    <property type="project" value="InterPro"/>
</dbReference>
<organism evidence="2 3">
    <name type="scientific">Bugula neritina</name>
    <name type="common">Brown bryozoan</name>
    <name type="synonym">Sertularia neritina</name>
    <dbReference type="NCBI Taxonomy" id="10212"/>
    <lineage>
        <taxon>Eukaryota</taxon>
        <taxon>Metazoa</taxon>
        <taxon>Spiralia</taxon>
        <taxon>Lophotrochozoa</taxon>
        <taxon>Bryozoa</taxon>
        <taxon>Gymnolaemata</taxon>
        <taxon>Cheilostomatida</taxon>
        <taxon>Flustrina</taxon>
        <taxon>Buguloidea</taxon>
        <taxon>Bugulidae</taxon>
        <taxon>Bugula</taxon>
    </lineage>
</organism>
<dbReference type="GO" id="GO:0005737">
    <property type="term" value="C:cytoplasm"/>
    <property type="evidence" value="ECO:0007669"/>
    <property type="project" value="TreeGrafter"/>
</dbReference>
<sequence length="274" mass="30238">MDESQNTAVHQAICQGHVGIVQFFIRSLHPDSLHKVLIRKNGKGENAMHLLVRHGNCGLLSSVMSVLEPLQCLVILDIKTTAGELMKDIAKKAKHNDIINYMQDFQQEVKTLAHPNIVAFYGITTLDIGIGLVIELCDMDLLAYSKKLTVKSGEGKLADFGIADVAANFSDMTETRHPWSGTPLYRAPELSHRAAPTEAADMWSMGLTALQVFTGSAPYAASKVPTGQASDELPKSLLAMNQNKSAIYRHVLILDPKRRISACDWLQHLNQWKP</sequence>
<dbReference type="Pfam" id="PF00069">
    <property type="entry name" value="Pkinase"/>
    <property type="match status" value="1"/>
</dbReference>
<dbReference type="GO" id="GO:0005524">
    <property type="term" value="F:ATP binding"/>
    <property type="evidence" value="ECO:0007669"/>
    <property type="project" value="InterPro"/>
</dbReference>
<dbReference type="PANTHER" id="PTHR24348">
    <property type="entry name" value="SERINE/THREONINE-PROTEIN KINASE UNC-51-RELATED"/>
    <property type="match status" value="1"/>
</dbReference>
<dbReference type="Gene3D" id="1.25.40.20">
    <property type="entry name" value="Ankyrin repeat-containing domain"/>
    <property type="match status" value="1"/>
</dbReference>
<evidence type="ECO:0000259" key="1">
    <source>
        <dbReference type="PROSITE" id="PS50011"/>
    </source>
</evidence>
<protein>
    <recommendedName>
        <fullName evidence="1">Protein kinase domain-containing protein</fullName>
    </recommendedName>
</protein>
<dbReference type="SMART" id="SM00220">
    <property type="entry name" value="S_TKc"/>
    <property type="match status" value="1"/>
</dbReference>
<dbReference type="AlphaFoldDB" id="A0A7J7K9K9"/>
<dbReference type="GO" id="GO:0010506">
    <property type="term" value="P:regulation of autophagy"/>
    <property type="evidence" value="ECO:0007669"/>
    <property type="project" value="InterPro"/>
</dbReference>
<dbReference type="Gene3D" id="1.10.510.10">
    <property type="entry name" value="Transferase(Phosphotransferase) domain 1"/>
    <property type="match status" value="1"/>
</dbReference>
<keyword evidence="3" id="KW-1185">Reference proteome</keyword>
<dbReference type="InterPro" id="IPR045269">
    <property type="entry name" value="Atg1-like"/>
</dbReference>
<dbReference type="InterPro" id="IPR000719">
    <property type="entry name" value="Prot_kinase_dom"/>
</dbReference>
<dbReference type="Proteomes" id="UP000593567">
    <property type="component" value="Unassembled WGS sequence"/>
</dbReference>
<dbReference type="OrthoDB" id="10254686at2759"/>
<name>A0A7J7K9K9_BUGNE</name>
<dbReference type="PROSITE" id="PS50011">
    <property type="entry name" value="PROTEIN_KINASE_DOM"/>
    <property type="match status" value="1"/>
</dbReference>
<dbReference type="GO" id="GO:0006914">
    <property type="term" value="P:autophagy"/>
    <property type="evidence" value="ECO:0007669"/>
    <property type="project" value="UniProtKB-ARBA"/>
</dbReference>
<dbReference type="InterPro" id="IPR011009">
    <property type="entry name" value="Kinase-like_dom_sf"/>
</dbReference>
<evidence type="ECO:0000313" key="3">
    <source>
        <dbReference type="Proteomes" id="UP000593567"/>
    </source>
</evidence>
<evidence type="ECO:0000313" key="2">
    <source>
        <dbReference type="EMBL" id="KAF6034236.1"/>
    </source>
</evidence>
<dbReference type="SUPFAM" id="SSF56112">
    <property type="entry name" value="Protein kinase-like (PK-like)"/>
    <property type="match status" value="1"/>
</dbReference>
<feature type="domain" description="Protein kinase" evidence="1">
    <location>
        <begin position="1"/>
        <end position="274"/>
    </location>
</feature>